<dbReference type="EMBL" id="FJNB01000001">
    <property type="protein sequence ID" value="CZQ80428.1"/>
    <property type="molecule type" value="Genomic_DNA"/>
</dbReference>
<dbReference type="Proteomes" id="UP000076878">
    <property type="component" value="Unassembled WGS sequence"/>
</dbReference>
<dbReference type="Gene3D" id="1.10.8.60">
    <property type="match status" value="1"/>
</dbReference>
<evidence type="ECO:0000313" key="8">
    <source>
        <dbReference type="Proteomes" id="UP000199280"/>
    </source>
</evidence>
<dbReference type="Pfam" id="PF20437">
    <property type="entry name" value="LonC_helical"/>
    <property type="match status" value="1"/>
</dbReference>
<dbReference type="InterPro" id="IPR014721">
    <property type="entry name" value="Ribsml_uS5_D2-typ_fold_subgr"/>
</dbReference>
<feature type="coiled-coil region" evidence="3">
    <location>
        <begin position="780"/>
        <end position="807"/>
    </location>
</feature>
<feature type="domain" description="Lon proteolytic" evidence="4">
    <location>
        <begin position="568"/>
        <end position="763"/>
    </location>
</feature>
<evidence type="ECO:0000313" key="5">
    <source>
        <dbReference type="EMBL" id="CZQ80428.1"/>
    </source>
</evidence>
<reference evidence="5 7" key="1">
    <citation type="submission" date="2016-02" db="EMBL/GenBank/DDBJ databases">
        <authorList>
            <person name="Wen L."/>
            <person name="He K."/>
            <person name="Yang H."/>
        </authorList>
    </citation>
    <scope>NUCLEOTIDE SEQUENCE [LARGE SCALE GENOMIC DNA]</scope>
    <source>
        <strain evidence="5">Trichococcus_R210</strain>
    </source>
</reference>
<dbReference type="PANTHER" id="PTHR10046">
    <property type="entry name" value="ATP DEPENDENT LON PROTEASE FAMILY MEMBER"/>
    <property type="match status" value="1"/>
</dbReference>
<sequence>MSLEEKYRIPVEKLRWSYLYTGELDFCESSKDVPPLQGIIGQDRAVKSMDFGLGMAVPGYNIFVSGPPGTGKSTYVQTVVSRLAEKGNTPDDWCYIYNFADRDKPIAVALPAGQGKIFRNDMSEFVEDMRSLIPKTFESSDYDQQKGTIIQVVQEKVDAVFRSIEQEALKAGFIVRQAPGRVALIPIRDGKQLSPEEYKALSADERKVIDENTYKLEKRLDEIIRGSRALEKEADKQLKELDMQITRFATEPPIARLKEKYAYSEKIQDYLDKVLTDITENNIIFRLADAPQAQNPFQLQENDGDPFIKYKVNLFVNNENSKGAPAIIEPFTNYYNIFGKIEYKNQFMFTTTDFTMVKAGAIHQANGGYLVLQAKDVLFDPFMWDALKKVLKHQQALIENIGEQYRYVPTLTLKPETIPLNAKIILIGSPIFYNILTYDEDFRKLFKVKVDFDISMDRNEENIRKYVSFISSICEDSGILHFDRSGLGKIIEYGSRLAGNQTKLSTQFNEITEIVHESSAIAKYESATIVSDVHVKKALADRKYRANMIEEKFQEMVMRGKIMIDTEDAVVGQVNGLSVIQTEEYAFGHPTRITARTYIGSNGVTNIERETKMSGSSHSKGVLTLAGFLGGQFAQEKPLAVNAQLTFEQNYGGVDGDSASSAELYALLSSLADVPLKQNLAVTGSINQKGEIQPIGGATEKIESFFDLCESKGLSGEQGVIIPEQNVDDLMLKEEIIAAVKDSKFHIYSVKTVADGIEILTGLNCGKRETNGTYTEGSVFHKVQQKLEKYNKSIEAAQNANDLLNNYNSDAYDPE</sequence>
<dbReference type="STRING" id="640938.TR210_55"/>
<dbReference type="InterPro" id="IPR027065">
    <property type="entry name" value="Lon_Prtase"/>
</dbReference>
<keyword evidence="2" id="KW-0720">Serine protease</keyword>
<dbReference type="InterPro" id="IPR008269">
    <property type="entry name" value="Lon_proteolytic"/>
</dbReference>
<keyword evidence="8" id="KW-1185">Reference proteome</keyword>
<dbReference type="InterPro" id="IPR027417">
    <property type="entry name" value="P-loop_NTPase"/>
</dbReference>
<reference evidence="6 8" key="2">
    <citation type="submission" date="2016-10" db="EMBL/GenBank/DDBJ databases">
        <authorList>
            <person name="Varghese N."/>
            <person name="Submissions S."/>
        </authorList>
    </citation>
    <scope>NUCLEOTIDE SEQUENCE [LARGE SCALE GENOMIC DNA]</scope>
    <source>
        <strain evidence="6 8">DSM 22150</strain>
    </source>
</reference>
<dbReference type="GO" id="GO:0004252">
    <property type="term" value="F:serine-type endopeptidase activity"/>
    <property type="evidence" value="ECO:0007669"/>
    <property type="project" value="UniProtKB-UniRule"/>
</dbReference>
<dbReference type="EMBL" id="FNYT01000001">
    <property type="protein sequence ID" value="SEI56183.1"/>
    <property type="molecule type" value="Genomic_DNA"/>
</dbReference>
<proteinExistence type="inferred from homology"/>
<gene>
    <name evidence="6" type="ORF">SAMN05216375_101213</name>
    <name evidence="5" type="ORF">TR210_55</name>
</gene>
<dbReference type="GO" id="GO:0006508">
    <property type="term" value="P:proteolysis"/>
    <property type="evidence" value="ECO:0007669"/>
    <property type="project" value="UniProtKB-KW"/>
</dbReference>
<dbReference type="GO" id="GO:0005524">
    <property type="term" value="F:ATP binding"/>
    <property type="evidence" value="ECO:0007669"/>
    <property type="project" value="InterPro"/>
</dbReference>
<dbReference type="PRINTS" id="PR00830">
    <property type="entry name" value="ENDOLAPTASE"/>
</dbReference>
<dbReference type="InterPro" id="IPR046844">
    <property type="entry name" value="Lon-like_helical"/>
</dbReference>
<feature type="active site" evidence="2">
    <location>
        <position position="701"/>
    </location>
</feature>
<dbReference type="OrthoDB" id="9758568at2"/>
<dbReference type="SUPFAM" id="SSF54211">
    <property type="entry name" value="Ribosomal protein S5 domain 2-like"/>
    <property type="match status" value="1"/>
</dbReference>
<feature type="active site" evidence="2">
    <location>
        <position position="658"/>
    </location>
</feature>
<keyword evidence="3" id="KW-0175">Coiled coil</keyword>
<keyword evidence="2" id="KW-0378">Hydrolase</keyword>
<dbReference type="InterPro" id="IPR020568">
    <property type="entry name" value="Ribosomal_Su5_D2-typ_SF"/>
</dbReference>
<dbReference type="EC" id="3.4.21.53" evidence="2"/>
<evidence type="ECO:0000313" key="6">
    <source>
        <dbReference type="EMBL" id="SEI56183.1"/>
    </source>
</evidence>
<dbReference type="Pfam" id="PF13654">
    <property type="entry name" value="AAA_32"/>
    <property type="match status" value="1"/>
</dbReference>
<dbReference type="Proteomes" id="UP000199280">
    <property type="component" value="Unassembled WGS sequence"/>
</dbReference>
<evidence type="ECO:0000256" key="2">
    <source>
        <dbReference type="PROSITE-ProRule" id="PRU01122"/>
    </source>
</evidence>
<dbReference type="InterPro" id="IPR046843">
    <property type="entry name" value="LonB_AAA-LID"/>
</dbReference>
<evidence type="ECO:0000256" key="3">
    <source>
        <dbReference type="SAM" id="Coils"/>
    </source>
</evidence>
<evidence type="ECO:0000256" key="1">
    <source>
        <dbReference type="ARBA" id="ARBA00022670"/>
    </source>
</evidence>
<dbReference type="AlphaFoldDB" id="A0A143Y2Z3"/>
<dbReference type="PROSITE" id="PS51786">
    <property type="entry name" value="LON_PROTEOLYTIC"/>
    <property type="match status" value="1"/>
</dbReference>
<organism evidence="5 7">
    <name type="scientific">Trichococcus ilyis</name>
    <dbReference type="NCBI Taxonomy" id="640938"/>
    <lineage>
        <taxon>Bacteria</taxon>
        <taxon>Bacillati</taxon>
        <taxon>Bacillota</taxon>
        <taxon>Bacilli</taxon>
        <taxon>Lactobacillales</taxon>
        <taxon>Carnobacteriaceae</taxon>
        <taxon>Trichococcus</taxon>
    </lineage>
</organism>
<evidence type="ECO:0000313" key="7">
    <source>
        <dbReference type="Proteomes" id="UP000076878"/>
    </source>
</evidence>
<dbReference type="GO" id="GO:0004176">
    <property type="term" value="F:ATP-dependent peptidase activity"/>
    <property type="evidence" value="ECO:0007669"/>
    <property type="project" value="UniProtKB-UniRule"/>
</dbReference>
<dbReference type="GO" id="GO:0030163">
    <property type="term" value="P:protein catabolic process"/>
    <property type="evidence" value="ECO:0007669"/>
    <property type="project" value="InterPro"/>
</dbReference>
<name>A0A143Y2Z3_9LACT</name>
<dbReference type="Pfam" id="PF20436">
    <property type="entry name" value="LonB_AAA-LID"/>
    <property type="match status" value="1"/>
</dbReference>
<dbReference type="Gene3D" id="3.40.50.300">
    <property type="entry name" value="P-loop containing nucleotide triphosphate hydrolases"/>
    <property type="match status" value="2"/>
</dbReference>
<protein>
    <recommendedName>
        <fullName evidence="2">endopeptidase La</fullName>
        <ecNumber evidence="2">3.4.21.53</ecNumber>
    </recommendedName>
</protein>
<evidence type="ECO:0000259" key="4">
    <source>
        <dbReference type="PROSITE" id="PS51786"/>
    </source>
</evidence>
<keyword evidence="1 2" id="KW-0645">Protease</keyword>
<dbReference type="RefSeq" id="WP_068620386.1">
    <property type="nucleotide sequence ID" value="NZ_FJNB01000001.1"/>
</dbReference>
<comment type="catalytic activity">
    <reaction evidence="2">
        <text>Hydrolysis of proteins in presence of ATP.</text>
        <dbReference type="EC" id="3.4.21.53"/>
    </reaction>
</comment>
<accession>A0A143Y2Z3</accession>
<comment type="similarity">
    <text evidence="2">Belongs to the peptidase S16 family.</text>
</comment>
<dbReference type="SUPFAM" id="SSF52540">
    <property type="entry name" value="P-loop containing nucleoside triphosphate hydrolases"/>
    <property type="match status" value="1"/>
</dbReference>
<dbReference type="Gene3D" id="3.30.230.10">
    <property type="match status" value="1"/>
</dbReference>
<dbReference type="InterPro" id="IPR041699">
    <property type="entry name" value="AAA_32"/>
</dbReference>
<dbReference type="Pfam" id="PF05362">
    <property type="entry name" value="Lon_C"/>
    <property type="match status" value="1"/>
</dbReference>